<protein>
    <submittedName>
        <fullName evidence="1">Uncharacterized protein</fullName>
    </submittedName>
</protein>
<name>A0AA40KY82_9HYME</name>
<dbReference type="AlphaFoldDB" id="A0AA40KY82"/>
<sequence length="333" mass="38751">MTEDVSVMIQKGLSEWWSEETEYIFQRIERWAAYARGYNRLRSQRLSRGRMTMQGGQEPRWSISSNKLIIDDCSWSPRFHTLKKSRRKSRPEETKINCCGTFNYQSNSNLDSSCLETYRYDHSIYFKTIGDIRNGKKNGNNTKNEQEDRISISSEELVEWDVNTMSDFIANQLLEKTFVNMDDENIFDSTENSSQDANRLDSVTWFNVDLSKLDLNEKDITVTVTEAQDKNNSIISENEEETNNNYTQSKESVVNANLKNQTQLDCVVEDENNPEETQSPEKGIKKFLDIRTRSYRTVKQSPVVGDNEVIWPSVLLNYTRNIDPSNSPHHKNK</sequence>
<proteinExistence type="predicted"/>
<dbReference type="EMBL" id="JAHYIQ010000001">
    <property type="protein sequence ID" value="KAK1137510.1"/>
    <property type="molecule type" value="Genomic_DNA"/>
</dbReference>
<comment type="caution">
    <text evidence="1">The sequence shown here is derived from an EMBL/GenBank/DDBJ whole genome shotgun (WGS) entry which is preliminary data.</text>
</comment>
<accession>A0AA40KY82</accession>
<dbReference type="Proteomes" id="UP001177670">
    <property type="component" value="Unassembled WGS sequence"/>
</dbReference>
<gene>
    <name evidence="1" type="ORF">K0M31_002015</name>
</gene>
<keyword evidence="2" id="KW-1185">Reference proteome</keyword>
<reference evidence="1" key="1">
    <citation type="submission" date="2021-10" db="EMBL/GenBank/DDBJ databases">
        <title>Melipona bicolor Genome sequencing and assembly.</title>
        <authorList>
            <person name="Araujo N.S."/>
            <person name="Arias M.C."/>
        </authorList>
    </citation>
    <scope>NUCLEOTIDE SEQUENCE</scope>
    <source>
        <strain evidence="1">USP_2M_L1-L4_2017</strain>
        <tissue evidence="1">Whole body</tissue>
    </source>
</reference>
<evidence type="ECO:0000313" key="2">
    <source>
        <dbReference type="Proteomes" id="UP001177670"/>
    </source>
</evidence>
<organism evidence="1 2">
    <name type="scientific">Melipona bicolor</name>
    <dbReference type="NCBI Taxonomy" id="60889"/>
    <lineage>
        <taxon>Eukaryota</taxon>
        <taxon>Metazoa</taxon>
        <taxon>Ecdysozoa</taxon>
        <taxon>Arthropoda</taxon>
        <taxon>Hexapoda</taxon>
        <taxon>Insecta</taxon>
        <taxon>Pterygota</taxon>
        <taxon>Neoptera</taxon>
        <taxon>Endopterygota</taxon>
        <taxon>Hymenoptera</taxon>
        <taxon>Apocrita</taxon>
        <taxon>Aculeata</taxon>
        <taxon>Apoidea</taxon>
        <taxon>Anthophila</taxon>
        <taxon>Apidae</taxon>
        <taxon>Melipona</taxon>
    </lineage>
</organism>
<evidence type="ECO:0000313" key="1">
    <source>
        <dbReference type="EMBL" id="KAK1137510.1"/>
    </source>
</evidence>